<feature type="coiled-coil region" evidence="1">
    <location>
        <begin position="392"/>
        <end position="419"/>
    </location>
</feature>
<accession>A0A0D0DEC3</accession>
<dbReference type="EMBL" id="KN825537">
    <property type="protein sequence ID" value="KIK88338.1"/>
    <property type="molecule type" value="Genomic_DNA"/>
</dbReference>
<dbReference type="OrthoDB" id="2692918at2759"/>
<name>A0A0D0DEC3_9AGAM</name>
<dbReference type="InParanoid" id="A0A0D0DEC3"/>
<keyword evidence="1" id="KW-0175">Coiled coil</keyword>
<evidence type="ECO:0000313" key="4">
    <source>
        <dbReference type="Proteomes" id="UP000054538"/>
    </source>
</evidence>
<dbReference type="HOGENOM" id="CLU_046884_1_0_1"/>
<protein>
    <submittedName>
        <fullName evidence="3">Uncharacterized protein</fullName>
    </submittedName>
</protein>
<dbReference type="AlphaFoldDB" id="A0A0D0DEC3"/>
<keyword evidence="4" id="KW-1185">Reference proteome</keyword>
<evidence type="ECO:0000256" key="2">
    <source>
        <dbReference type="SAM" id="MobiDB-lite"/>
    </source>
</evidence>
<feature type="compositionally biased region" description="Basic and acidic residues" evidence="2">
    <location>
        <begin position="112"/>
        <end position="129"/>
    </location>
</feature>
<organism evidence="3 4">
    <name type="scientific">Paxillus rubicundulus Ve08.2h10</name>
    <dbReference type="NCBI Taxonomy" id="930991"/>
    <lineage>
        <taxon>Eukaryota</taxon>
        <taxon>Fungi</taxon>
        <taxon>Dikarya</taxon>
        <taxon>Basidiomycota</taxon>
        <taxon>Agaricomycotina</taxon>
        <taxon>Agaricomycetes</taxon>
        <taxon>Agaricomycetidae</taxon>
        <taxon>Boletales</taxon>
        <taxon>Paxilineae</taxon>
        <taxon>Paxillaceae</taxon>
        <taxon>Paxillus</taxon>
    </lineage>
</organism>
<feature type="region of interest" description="Disordered" evidence="2">
    <location>
        <begin position="285"/>
        <end position="309"/>
    </location>
</feature>
<reference evidence="4" key="2">
    <citation type="submission" date="2015-01" db="EMBL/GenBank/DDBJ databases">
        <title>Evolutionary Origins and Diversification of the Mycorrhizal Mutualists.</title>
        <authorList>
            <consortium name="DOE Joint Genome Institute"/>
            <consortium name="Mycorrhizal Genomics Consortium"/>
            <person name="Kohler A."/>
            <person name="Kuo A."/>
            <person name="Nagy L.G."/>
            <person name="Floudas D."/>
            <person name="Copeland A."/>
            <person name="Barry K.W."/>
            <person name="Cichocki N."/>
            <person name="Veneault-Fourrey C."/>
            <person name="LaButti K."/>
            <person name="Lindquist E.A."/>
            <person name="Lipzen A."/>
            <person name="Lundell T."/>
            <person name="Morin E."/>
            <person name="Murat C."/>
            <person name="Riley R."/>
            <person name="Ohm R."/>
            <person name="Sun H."/>
            <person name="Tunlid A."/>
            <person name="Henrissat B."/>
            <person name="Grigoriev I.V."/>
            <person name="Hibbett D.S."/>
            <person name="Martin F."/>
        </authorList>
    </citation>
    <scope>NUCLEOTIDE SEQUENCE [LARGE SCALE GENOMIC DNA]</scope>
    <source>
        <strain evidence="4">Ve08.2h10</strain>
    </source>
</reference>
<proteinExistence type="predicted"/>
<sequence length="432" mass="47433">MSADLFNMITEQPEVSAARNEYETAIGDLRAQVMTAPDEGMFEEQEMWCLEWQKRLTHLTMALRADGLRGLGLGVLPKDAPSFATAHDMWKRWGVEATIRRQEAEEQEVAAREAREHEEEQIREEERARAAGLSEVGGEAEMGGPAERFQEAGNLEEDASAMVVSPAATPTRKGKGRDPWLSITVPLCKHLHSEAFDKGRKQGEEGEEEDNLAGDKVTEATACDESRGNTRRVVGNAIRRKGDQCTTCEEKKRAVCLGEDGRVCRRCQLKWVACSMSIKAKRDREVSETSGASKVKGKGKGKAHPSEPVPDMAGLSQIAGPACMAGGSNTMARLVDDVVEIELLEYEGVSGIPNETINAVLSLVGWLAAWSLSIDAQLWAAKARLQDTNAKVRDAIEGQKRYREQLAALESQVARLVREAQACPLKDTLVFE</sequence>
<reference evidence="3 4" key="1">
    <citation type="submission" date="2014-04" db="EMBL/GenBank/DDBJ databases">
        <authorList>
            <consortium name="DOE Joint Genome Institute"/>
            <person name="Kuo A."/>
            <person name="Kohler A."/>
            <person name="Jargeat P."/>
            <person name="Nagy L.G."/>
            <person name="Floudas D."/>
            <person name="Copeland A."/>
            <person name="Barry K.W."/>
            <person name="Cichocki N."/>
            <person name="Veneault-Fourrey C."/>
            <person name="LaButti K."/>
            <person name="Lindquist E.A."/>
            <person name="Lipzen A."/>
            <person name="Lundell T."/>
            <person name="Morin E."/>
            <person name="Murat C."/>
            <person name="Sun H."/>
            <person name="Tunlid A."/>
            <person name="Henrissat B."/>
            <person name="Grigoriev I.V."/>
            <person name="Hibbett D.S."/>
            <person name="Martin F."/>
            <person name="Nordberg H.P."/>
            <person name="Cantor M.N."/>
            <person name="Hua S.X."/>
        </authorList>
    </citation>
    <scope>NUCLEOTIDE SEQUENCE [LARGE SCALE GENOMIC DNA]</scope>
    <source>
        <strain evidence="3 4">Ve08.2h10</strain>
    </source>
</reference>
<feature type="region of interest" description="Disordered" evidence="2">
    <location>
        <begin position="112"/>
        <end position="144"/>
    </location>
</feature>
<evidence type="ECO:0000256" key="1">
    <source>
        <dbReference type="SAM" id="Coils"/>
    </source>
</evidence>
<evidence type="ECO:0000313" key="3">
    <source>
        <dbReference type="EMBL" id="KIK88338.1"/>
    </source>
</evidence>
<dbReference type="Proteomes" id="UP000054538">
    <property type="component" value="Unassembled WGS sequence"/>
</dbReference>
<gene>
    <name evidence="3" type="ORF">PAXRUDRAFT_14416</name>
</gene>